<evidence type="ECO:0000256" key="5">
    <source>
        <dbReference type="ARBA" id="ARBA00023211"/>
    </source>
</evidence>
<proteinExistence type="inferred from homology"/>
<evidence type="ECO:0000256" key="2">
    <source>
        <dbReference type="ARBA" id="ARBA00008989"/>
    </source>
</evidence>
<keyword evidence="3 9" id="KW-0479">Metal-binding</keyword>
<dbReference type="FunFam" id="3.40.190.90:FF:000001">
    <property type="entry name" value="Fructose-1,6-bisphosphatase"/>
    <property type="match status" value="1"/>
</dbReference>
<feature type="binding site" evidence="9">
    <location>
        <position position="223"/>
    </location>
    <ligand>
        <name>Mn(2+)</name>
        <dbReference type="ChEBI" id="CHEBI:29035"/>
        <label>2</label>
    </ligand>
</feature>
<feature type="binding site" evidence="9">
    <location>
        <position position="43"/>
    </location>
    <ligand>
        <name>Mn(2+)</name>
        <dbReference type="ChEBI" id="CHEBI:29035"/>
        <label>1</label>
    </ligand>
</feature>
<evidence type="ECO:0000256" key="4">
    <source>
        <dbReference type="ARBA" id="ARBA00022801"/>
    </source>
</evidence>
<feature type="binding site" evidence="9">
    <location>
        <position position="67"/>
    </location>
    <ligand>
        <name>Mn(2+)</name>
        <dbReference type="ChEBI" id="CHEBI:29035"/>
        <label>1</label>
    </ligand>
</feature>
<name>W4Q5F3_9BACI</name>
<dbReference type="GO" id="GO:0046872">
    <property type="term" value="F:metal ion binding"/>
    <property type="evidence" value="ECO:0007669"/>
    <property type="project" value="UniProtKB-KW"/>
</dbReference>
<dbReference type="GO" id="GO:0030388">
    <property type="term" value="P:fructose 1,6-bisphosphate metabolic process"/>
    <property type="evidence" value="ECO:0007669"/>
    <property type="project" value="TreeGrafter"/>
</dbReference>
<evidence type="ECO:0000256" key="8">
    <source>
        <dbReference type="PIRNR" id="PIRNR004532"/>
    </source>
</evidence>
<evidence type="ECO:0000256" key="7">
    <source>
        <dbReference type="ARBA" id="ARBA00024331"/>
    </source>
</evidence>
<dbReference type="GO" id="GO:0006094">
    <property type="term" value="P:gluconeogenesis"/>
    <property type="evidence" value="ECO:0007669"/>
    <property type="project" value="InterPro"/>
</dbReference>
<dbReference type="Gene3D" id="3.30.540.10">
    <property type="entry name" value="Fructose-1,6-Bisphosphatase, subunit A, domain 1"/>
    <property type="match status" value="1"/>
</dbReference>
<evidence type="ECO:0000313" key="12">
    <source>
        <dbReference type="Proteomes" id="UP000018890"/>
    </source>
</evidence>
<sequence length="323" mass="34833">MNTEIATNPMDVKALAMDFLTVSQQAAIAAYPWIGKGKKNEADGAGTEAMRNQMNTIDMLGVIVIGEGEMDEAPMLYIGEKLGTKKGPQLDIAVDPVEGTTLMSKGQENALTVVAGAARGSLLHAPDMYMKKIAVGPKAKGCIDINATLTENMSVVAKALRKEVHELTIMIQERERHHMLIDEVLELGARIKLFPDVDIPGAIATCIDEMNIDMLVGTGGAPEGVITATAIKCLGGDFQGQLVPQSEEEISRCLEMGIEEPEKTLTIDEIVKTDQCFFVATGITDGLLVKGIQKKEDQFTLSHSFVAIGGDVKNYQFIEARHS</sequence>
<dbReference type="AlphaFoldDB" id="W4Q5F3"/>
<evidence type="ECO:0000256" key="9">
    <source>
        <dbReference type="PIRSR" id="PIRSR004532-1"/>
    </source>
</evidence>
<gene>
    <name evidence="11" type="ORF">JCM9140_3016</name>
</gene>
<dbReference type="STRING" id="1236970.JCM9140_3016"/>
<comment type="catalytic activity">
    <reaction evidence="1">
        <text>beta-D-fructose 1,6-bisphosphate + H2O = beta-D-fructose 6-phosphate + phosphate</text>
        <dbReference type="Rhea" id="RHEA:11064"/>
        <dbReference type="ChEBI" id="CHEBI:15377"/>
        <dbReference type="ChEBI" id="CHEBI:32966"/>
        <dbReference type="ChEBI" id="CHEBI:43474"/>
        <dbReference type="ChEBI" id="CHEBI:57634"/>
        <dbReference type="EC" id="3.1.3.11"/>
    </reaction>
</comment>
<evidence type="ECO:0000256" key="10">
    <source>
        <dbReference type="PIRSR" id="PIRSR004532-2"/>
    </source>
</evidence>
<feature type="binding site" evidence="10">
    <location>
        <begin position="174"/>
        <end position="176"/>
    </location>
    <ligand>
        <name>substrate</name>
    </ligand>
</feature>
<keyword evidence="6 8" id="KW-0119">Carbohydrate metabolism</keyword>
<dbReference type="Proteomes" id="UP000018890">
    <property type="component" value="Unassembled WGS sequence"/>
</dbReference>
<comment type="similarity">
    <text evidence="2 8">Belongs to the FBPase class 2 family.</text>
</comment>
<keyword evidence="4" id="KW-0378">Hydrolase</keyword>
<comment type="caution">
    <text evidence="11">The sequence shown here is derived from an EMBL/GenBank/DDBJ whole genome shotgun (WGS) entry which is preliminary data.</text>
</comment>
<dbReference type="CDD" id="cd01516">
    <property type="entry name" value="FBPase_glpX"/>
    <property type="match status" value="1"/>
</dbReference>
<evidence type="ECO:0000256" key="1">
    <source>
        <dbReference type="ARBA" id="ARBA00001273"/>
    </source>
</evidence>
<dbReference type="OrthoDB" id="9779353at2"/>
<dbReference type="GO" id="GO:0042132">
    <property type="term" value="F:fructose 1,6-bisphosphate 1-phosphatase activity"/>
    <property type="evidence" value="ECO:0007669"/>
    <property type="project" value="UniProtKB-EC"/>
</dbReference>
<dbReference type="EMBL" id="BAUT01000035">
    <property type="protein sequence ID" value="GAE26908.1"/>
    <property type="molecule type" value="Genomic_DNA"/>
</dbReference>
<feature type="binding site" evidence="10">
    <location>
        <begin position="196"/>
        <end position="198"/>
    </location>
    <ligand>
        <name>substrate</name>
    </ligand>
</feature>
<dbReference type="PANTHER" id="PTHR30447:SF0">
    <property type="entry name" value="FRUCTOSE-1,6-BISPHOSPHATASE 1 CLASS 2-RELATED"/>
    <property type="match status" value="1"/>
</dbReference>
<evidence type="ECO:0000256" key="6">
    <source>
        <dbReference type="ARBA" id="ARBA00023277"/>
    </source>
</evidence>
<dbReference type="RefSeq" id="WP_034747299.1">
    <property type="nucleotide sequence ID" value="NZ_BAUT01000035.1"/>
</dbReference>
<feature type="binding site" evidence="10">
    <location>
        <position position="220"/>
    </location>
    <ligand>
        <name>substrate</name>
    </ligand>
</feature>
<dbReference type="PANTHER" id="PTHR30447">
    <property type="entry name" value="FRUCTOSE-1,6-BISPHOSPHATASE CLASS 2"/>
    <property type="match status" value="1"/>
</dbReference>
<dbReference type="Pfam" id="PF03320">
    <property type="entry name" value="FBPase_glpX"/>
    <property type="match status" value="1"/>
</dbReference>
<feature type="binding site" evidence="9">
    <location>
        <position position="95"/>
    </location>
    <ligand>
        <name>Mn(2+)</name>
        <dbReference type="ChEBI" id="CHEBI:29035"/>
        <label>2</label>
    </ligand>
</feature>
<feature type="binding site" evidence="10">
    <location>
        <position position="129"/>
    </location>
    <ligand>
        <name>substrate</name>
    </ligand>
</feature>
<protein>
    <recommendedName>
        <fullName evidence="8">Fructose-1,6-bisphosphatase</fullName>
    </recommendedName>
</protein>
<organism evidence="11 12">
    <name type="scientific">Halalkalibacter wakoensis JCM 9140</name>
    <dbReference type="NCBI Taxonomy" id="1236970"/>
    <lineage>
        <taxon>Bacteria</taxon>
        <taxon>Bacillati</taxon>
        <taxon>Bacillota</taxon>
        <taxon>Bacilli</taxon>
        <taxon>Bacillales</taxon>
        <taxon>Bacillaceae</taxon>
        <taxon>Halalkalibacter</taxon>
    </lineage>
</organism>
<feature type="binding site" evidence="10">
    <location>
        <begin position="98"/>
        <end position="100"/>
    </location>
    <ligand>
        <name>substrate</name>
    </ligand>
</feature>
<dbReference type="InterPro" id="IPR004464">
    <property type="entry name" value="FBPase_class-2/SBPase"/>
</dbReference>
<dbReference type="Gene3D" id="3.40.190.90">
    <property type="match status" value="1"/>
</dbReference>
<comment type="cofactor">
    <cofactor evidence="9">
        <name>Mn(2+)</name>
        <dbReference type="ChEBI" id="CHEBI:29035"/>
    </cofactor>
</comment>
<dbReference type="GO" id="GO:0006071">
    <property type="term" value="P:glycerol metabolic process"/>
    <property type="evidence" value="ECO:0007669"/>
    <property type="project" value="InterPro"/>
</dbReference>
<evidence type="ECO:0000256" key="3">
    <source>
        <dbReference type="ARBA" id="ARBA00022723"/>
    </source>
</evidence>
<dbReference type="SUPFAM" id="SSF56655">
    <property type="entry name" value="Carbohydrate phosphatase"/>
    <property type="match status" value="1"/>
</dbReference>
<evidence type="ECO:0000313" key="11">
    <source>
        <dbReference type="EMBL" id="GAE26908.1"/>
    </source>
</evidence>
<comment type="pathway">
    <text evidence="7">Carbohydrate biosynthesis.</text>
</comment>
<keyword evidence="5 9" id="KW-0464">Manganese</keyword>
<dbReference type="PIRSF" id="PIRSF004532">
    <property type="entry name" value="GlpX"/>
    <property type="match status" value="1"/>
</dbReference>
<accession>W4Q5F3</accession>
<reference evidence="11" key="1">
    <citation type="journal article" date="2014" name="Genome Announc.">
        <title>Draft Genome Sequences of Three Alkaliphilic Bacillus Strains, Bacillus wakoensis JCM 9140T, Bacillus akibai JCM 9157T, and Bacillus hemicellulosilyticus JCM 9152T.</title>
        <authorList>
            <person name="Yuki M."/>
            <person name="Oshima K."/>
            <person name="Suda W."/>
            <person name="Oshida Y."/>
            <person name="Kitamura K."/>
            <person name="Iida T."/>
            <person name="Hattori M."/>
            <person name="Ohkuma M."/>
        </authorList>
    </citation>
    <scope>NUCLEOTIDE SEQUENCE [LARGE SCALE GENOMIC DNA]</scope>
    <source>
        <strain evidence="11">JCM 9140</strain>
    </source>
</reference>
<dbReference type="NCBIfam" id="TIGR00330">
    <property type="entry name" value="glpX"/>
    <property type="match status" value="1"/>
</dbReference>
<dbReference type="GO" id="GO:0005829">
    <property type="term" value="C:cytosol"/>
    <property type="evidence" value="ECO:0007669"/>
    <property type="project" value="TreeGrafter"/>
</dbReference>
<feature type="binding site" evidence="9">
    <location>
        <position position="98"/>
    </location>
    <ligand>
        <name>Mn(2+)</name>
        <dbReference type="ChEBI" id="CHEBI:29035"/>
        <label>2</label>
    </ligand>
</feature>
<keyword evidence="12" id="KW-1185">Reference proteome</keyword>